<evidence type="ECO:0000313" key="2">
    <source>
        <dbReference type="Proteomes" id="UP000324222"/>
    </source>
</evidence>
<evidence type="ECO:0000313" key="1">
    <source>
        <dbReference type="EMBL" id="MPC29617.1"/>
    </source>
</evidence>
<protein>
    <submittedName>
        <fullName evidence="1">Uncharacterized protein</fullName>
    </submittedName>
</protein>
<keyword evidence="2" id="KW-1185">Reference proteome</keyword>
<dbReference type="AlphaFoldDB" id="A0A5B7E8E7"/>
<dbReference type="EMBL" id="VSRR010002102">
    <property type="protein sequence ID" value="MPC29617.1"/>
    <property type="molecule type" value="Genomic_DNA"/>
</dbReference>
<sequence>MTELLGLMKELTAELKLTDALYVVLSLLVFCGDTGADLGAPPCPGAERSAPPTGYGQAPQPSVPLPRLRFIKCYYWNSFASASRHVHYRLITCLLCIPATYTHSDYRQQVNTRASCTPRPGIARCTLPHVRHTCRLPGCRELRQGVVFTVEIVSPSRAPPPRPLLLRTRGIRIRQNSQDGRHRDKF</sequence>
<dbReference type="Proteomes" id="UP000324222">
    <property type="component" value="Unassembled WGS sequence"/>
</dbReference>
<accession>A0A5B7E8E7</accession>
<organism evidence="1 2">
    <name type="scientific">Portunus trituberculatus</name>
    <name type="common">Swimming crab</name>
    <name type="synonym">Neptunus trituberculatus</name>
    <dbReference type="NCBI Taxonomy" id="210409"/>
    <lineage>
        <taxon>Eukaryota</taxon>
        <taxon>Metazoa</taxon>
        <taxon>Ecdysozoa</taxon>
        <taxon>Arthropoda</taxon>
        <taxon>Crustacea</taxon>
        <taxon>Multicrustacea</taxon>
        <taxon>Malacostraca</taxon>
        <taxon>Eumalacostraca</taxon>
        <taxon>Eucarida</taxon>
        <taxon>Decapoda</taxon>
        <taxon>Pleocyemata</taxon>
        <taxon>Brachyura</taxon>
        <taxon>Eubrachyura</taxon>
        <taxon>Portunoidea</taxon>
        <taxon>Portunidae</taxon>
        <taxon>Portuninae</taxon>
        <taxon>Portunus</taxon>
    </lineage>
</organism>
<name>A0A5B7E8E7_PORTR</name>
<reference evidence="1 2" key="1">
    <citation type="submission" date="2019-05" db="EMBL/GenBank/DDBJ databases">
        <title>Another draft genome of Portunus trituberculatus and its Hox gene families provides insights of decapod evolution.</title>
        <authorList>
            <person name="Jeong J.-H."/>
            <person name="Song I."/>
            <person name="Kim S."/>
            <person name="Choi T."/>
            <person name="Kim D."/>
            <person name="Ryu S."/>
            <person name="Kim W."/>
        </authorList>
    </citation>
    <scope>NUCLEOTIDE SEQUENCE [LARGE SCALE GENOMIC DNA]</scope>
    <source>
        <tissue evidence="1">Muscle</tissue>
    </source>
</reference>
<gene>
    <name evidence="1" type="ORF">E2C01_022858</name>
</gene>
<proteinExistence type="predicted"/>
<comment type="caution">
    <text evidence="1">The sequence shown here is derived from an EMBL/GenBank/DDBJ whole genome shotgun (WGS) entry which is preliminary data.</text>
</comment>